<dbReference type="PaxDb" id="3218-PP1S11_72V6.1"/>
<dbReference type="SUPFAM" id="SSF47699">
    <property type="entry name" value="Bifunctional inhibitor/lipid-transfer protein/seed storage 2S albumin"/>
    <property type="match status" value="1"/>
</dbReference>
<feature type="chain" id="PRO_5033310894" description="Bifunctional inhibitor/plant lipid transfer protein/seed storage helical domain-containing protein" evidence="1">
    <location>
        <begin position="38"/>
        <end position="118"/>
    </location>
</feature>
<name>A0A2K1JUH4_PHYPA</name>
<gene>
    <name evidence="3" type="ORF">PHYPA_014953</name>
</gene>
<dbReference type="Gramene" id="Pp3c11_12520V3.1">
    <property type="protein sequence ID" value="PAC:32959148.CDS.1"/>
    <property type="gene ID" value="Pp3c11_12520"/>
</dbReference>
<protein>
    <recommendedName>
        <fullName evidence="2">Bifunctional inhibitor/plant lipid transfer protein/seed storage helical domain-containing protein</fullName>
    </recommendedName>
</protein>
<dbReference type="Gramene" id="Pp3c11_12520V3.2">
    <property type="protein sequence ID" value="PAC:32959149.CDS.1"/>
    <property type="gene ID" value="Pp3c11_12520"/>
</dbReference>
<evidence type="ECO:0000313" key="5">
    <source>
        <dbReference type="Proteomes" id="UP000006727"/>
    </source>
</evidence>
<dbReference type="InterPro" id="IPR036312">
    <property type="entry name" value="Bifun_inhib/LTP/seed_sf"/>
</dbReference>
<feature type="domain" description="Bifunctional inhibitor/plant lipid transfer protein/seed storage helical" evidence="2">
    <location>
        <begin position="41"/>
        <end position="111"/>
    </location>
</feature>
<reference evidence="4" key="3">
    <citation type="submission" date="2020-12" db="UniProtKB">
        <authorList>
            <consortium name="EnsemblPlants"/>
        </authorList>
    </citation>
    <scope>IDENTIFICATION</scope>
</reference>
<dbReference type="Pfam" id="PF00234">
    <property type="entry name" value="Tryp_alpha_amyl"/>
    <property type="match status" value="1"/>
</dbReference>
<dbReference type="SMART" id="SM00499">
    <property type="entry name" value="AAI"/>
    <property type="match status" value="1"/>
</dbReference>
<keyword evidence="5" id="KW-1185">Reference proteome</keyword>
<dbReference type="EnsemblPlants" id="Pp3c11_12520V3.2">
    <property type="protein sequence ID" value="PAC:32959149.CDS.1"/>
    <property type="gene ID" value="Pp3c11_12520"/>
</dbReference>
<dbReference type="GO" id="GO:0009627">
    <property type="term" value="P:systemic acquired resistance"/>
    <property type="evidence" value="ECO:0007669"/>
    <property type="project" value="InterPro"/>
</dbReference>
<dbReference type="PANTHER" id="PTHR33122:SF13">
    <property type="entry name" value="BIFUNCTIONAL INHIBITOR_LIPID-TRANSFER PROTEIN_SEED STORAGE 2S ALBUMIN SUPERFAMILY PROTEIN"/>
    <property type="match status" value="1"/>
</dbReference>
<dbReference type="InterPro" id="IPR016140">
    <property type="entry name" value="Bifunc_inhib/LTP/seed_store"/>
</dbReference>
<dbReference type="EnsemblPlants" id="Pp3c11_12520V3.1">
    <property type="protein sequence ID" value="PAC:32959148.CDS.1"/>
    <property type="gene ID" value="Pp3c11_12520"/>
</dbReference>
<dbReference type="STRING" id="3218.A0A2K1JUH4"/>
<dbReference type="GO" id="GO:0005504">
    <property type="term" value="F:fatty acid binding"/>
    <property type="evidence" value="ECO:0007669"/>
    <property type="project" value="InterPro"/>
</dbReference>
<accession>A0A2K1JUH4</accession>
<dbReference type="PANTHER" id="PTHR33122">
    <property type="entry name" value="LIPID BINDING PROTEIN-RELATED"/>
    <property type="match status" value="1"/>
</dbReference>
<evidence type="ECO:0000259" key="2">
    <source>
        <dbReference type="SMART" id="SM00499"/>
    </source>
</evidence>
<dbReference type="FunCoup" id="A0A2K1JUH4">
    <property type="interactions" value="55"/>
</dbReference>
<reference evidence="3 5" key="1">
    <citation type="journal article" date="2008" name="Science">
        <title>The Physcomitrella genome reveals evolutionary insights into the conquest of land by plants.</title>
        <authorList>
            <person name="Rensing S."/>
            <person name="Lang D."/>
            <person name="Zimmer A."/>
            <person name="Terry A."/>
            <person name="Salamov A."/>
            <person name="Shapiro H."/>
            <person name="Nishiyama T."/>
            <person name="Perroud P.-F."/>
            <person name="Lindquist E."/>
            <person name="Kamisugi Y."/>
            <person name="Tanahashi T."/>
            <person name="Sakakibara K."/>
            <person name="Fujita T."/>
            <person name="Oishi K."/>
            <person name="Shin-I T."/>
            <person name="Kuroki Y."/>
            <person name="Toyoda A."/>
            <person name="Suzuki Y."/>
            <person name="Hashimoto A."/>
            <person name="Yamaguchi K."/>
            <person name="Sugano A."/>
            <person name="Kohara Y."/>
            <person name="Fujiyama A."/>
            <person name="Anterola A."/>
            <person name="Aoki S."/>
            <person name="Ashton N."/>
            <person name="Barbazuk W.B."/>
            <person name="Barker E."/>
            <person name="Bennetzen J."/>
            <person name="Bezanilla M."/>
            <person name="Blankenship R."/>
            <person name="Cho S.H."/>
            <person name="Dutcher S."/>
            <person name="Estelle M."/>
            <person name="Fawcett J.A."/>
            <person name="Gundlach H."/>
            <person name="Hanada K."/>
            <person name="Heyl A."/>
            <person name="Hicks K.A."/>
            <person name="Hugh J."/>
            <person name="Lohr M."/>
            <person name="Mayer K."/>
            <person name="Melkozernov A."/>
            <person name="Murata T."/>
            <person name="Nelson D."/>
            <person name="Pils B."/>
            <person name="Prigge M."/>
            <person name="Reiss B."/>
            <person name="Renner T."/>
            <person name="Rombauts S."/>
            <person name="Rushton P."/>
            <person name="Sanderfoot A."/>
            <person name="Schween G."/>
            <person name="Shiu S.-H."/>
            <person name="Stueber K."/>
            <person name="Theodoulou F.L."/>
            <person name="Tu H."/>
            <person name="Van de Peer Y."/>
            <person name="Verrier P.J."/>
            <person name="Waters E."/>
            <person name="Wood A."/>
            <person name="Yang L."/>
            <person name="Cove D."/>
            <person name="Cuming A."/>
            <person name="Hasebe M."/>
            <person name="Lucas S."/>
            <person name="Mishler D.B."/>
            <person name="Reski R."/>
            <person name="Grigoriev I."/>
            <person name="Quatrano R.S."/>
            <person name="Boore J.L."/>
        </authorList>
    </citation>
    <scope>NUCLEOTIDE SEQUENCE [LARGE SCALE GENOMIC DNA]</scope>
    <source>
        <strain evidence="4 5">cv. Gransden 2004</strain>
    </source>
</reference>
<dbReference type="InterPro" id="IPR039265">
    <property type="entry name" value="DIR1-like"/>
</dbReference>
<evidence type="ECO:0000256" key="1">
    <source>
        <dbReference type="SAM" id="SignalP"/>
    </source>
</evidence>
<reference evidence="3 5" key="2">
    <citation type="journal article" date="2018" name="Plant J.">
        <title>The Physcomitrella patens chromosome-scale assembly reveals moss genome structure and evolution.</title>
        <authorList>
            <person name="Lang D."/>
            <person name="Ullrich K.K."/>
            <person name="Murat F."/>
            <person name="Fuchs J."/>
            <person name="Jenkins J."/>
            <person name="Haas F.B."/>
            <person name="Piednoel M."/>
            <person name="Gundlach H."/>
            <person name="Van Bel M."/>
            <person name="Meyberg R."/>
            <person name="Vives C."/>
            <person name="Morata J."/>
            <person name="Symeonidi A."/>
            <person name="Hiss M."/>
            <person name="Muchero W."/>
            <person name="Kamisugi Y."/>
            <person name="Saleh O."/>
            <person name="Blanc G."/>
            <person name="Decker E.L."/>
            <person name="van Gessel N."/>
            <person name="Grimwood J."/>
            <person name="Hayes R.D."/>
            <person name="Graham S.W."/>
            <person name="Gunter L.E."/>
            <person name="McDaniel S.F."/>
            <person name="Hoernstein S.N.W."/>
            <person name="Larsson A."/>
            <person name="Li F.W."/>
            <person name="Perroud P.F."/>
            <person name="Phillips J."/>
            <person name="Ranjan P."/>
            <person name="Rokshar D.S."/>
            <person name="Rothfels C.J."/>
            <person name="Schneider L."/>
            <person name="Shu S."/>
            <person name="Stevenson D.W."/>
            <person name="Thummler F."/>
            <person name="Tillich M."/>
            <person name="Villarreal Aguilar J.C."/>
            <person name="Widiez T."/>
            <person name="Wong G.K."/>
            <person name="Wymore A."/>
            <person name="Zhang Y."/>
            <person name="Zimmer A.D."/>
            <person name="Quatrano R.S."/>
            <person name="Mayer K.F.X."/>
            <person name="Goodstein D."/>
            <person name="Casacuberta J.M."/>
            <person name="Vandepoele K."/>
            <person name="Reski R."/>
            <person name="Cuming A.C."/>
            <person name="Tuskan G.A."/>
            <person name="Maumus F."/>
            <person name="Salse J."/>
            <person name="Schmutz J."/>
            <person name="Rensing S.A."/>
        </authorList>
    </citation>
    <scope>NUCLEOTIDE SEQUENCE [LARGE SCALE GENOMIC DNA]</scope>
    <source>
        <strain evidence="4 5">cv. Gransden 2004</strain>
    </source>
</reference>
<evidence type="ECO:0000313" key="4">
    <source>
        <dbReference type="EnsemblPlants" id="PAC:32959148.CDS.1"/>
    </source>
</evidence>
<proteinExistence type="predicted"/>
<dbReference type="Proteomes" id="UP000006727">
    <property type="component" value="Chromosome 11"/>
</dbReference>
<sequence>MAPAMTMALAVAGSKWRFAAVSVCLLVVMAMLAESSAAGMCNPNALYPCLRAIQGARPPPPSAQCCMVVRRADKNCMCAQLRSSSFPAQMVNNGLQLPKKCGRTDLGGFRCGRYIFPK</sequence>
<dbReference type="InParanoid" id="A0A2K1JUH4"/>
<organism evidence="3">
    <name type="scientific">Physcomitrium patens</name>
    <name type="common">Spreading-leaved earth moss</name>
    <name type="synonym">Physcomitrella patens</name>
    <dbReference type="NCBI Taxonomy" id="3218"/>
    <lineage>
        <taxon>Eukaryota</taxon>
        <taxon>Viridiplantae</taxon>
        <taxon>Streptophyta</taxon>
        <taxon>Embryophyta</taxon>
        <taxon>Bryophyta</taxon>
        <taxon>Bryophytina</taxon>
        <taxon>Bryopsida</taxon>
        <taxon>Funariidae</taxon>
        <taxon>Funariales</taxon>
        <taxon>Funariaceae</taxon>
        <taxon>Physcomitrium</taxon>
    </lineage>
</organism>
<dbReference type="AlphaFoldDB" id="A0A2K1JUH4"/>
<feature type="signal peptide" evidence="1">
    <location>
        <begin position="1"/>
        <end position="37"/>
    </location>
</feature>
<keyword evidence="1" id="KW-0732">Signal</keyword>
<dbReference type="EMBL" id="ABEU02000011">
    <property type="protein sequence ID" value="PNR45182.1"/>
    <property type="molecule type" value="Genomic_DNA"/>
</dbReference>
<evidence type="ECO:0000313" key="3">
    <source>
        <dbReference type="EMBL" id="PNR45182.1"/>
    </source>
</evidence>
<dbReference type="Gene3D" id="1.10.110.10">
    <property type="entry name" value="Plant lipid-transfer and hydrophobic proteins"/>
    <property type="match status" value="1"/>
</dbReference>